<dbReference type="OMA" id="EATHSMP"/>
<evidence type="ECO:0000313" key="2">
    <source>
        <dbReference type="EMBL" id="GAQ83984.1"/>
    </source>
</evidence>
<feature type="compositionally biased region" description="Low complexity" evidence="1">
    <location>
        <begin position="350"/>
        <end position="364"/>
    </location>
</feature>
<evidence type="ECO:0000256" key="1">
    <source>
        <dbReference type="SAM" id="MobiDB-lite"/>
    </source>
</evidence>
<sequence>MVLLRRWTTVVLLPVSPKACGHTKGRRVVSREEAVLRIRAAADARDEGDQDIVIVARTDARQAANLAEAIWRAKAFVDQGADVVFIDALASKAEMREFCQALPDIPKMANMLEGGGKSPIMSPLELEELGFKLVAYPLSLLGVSIRAMEDALKALITGRMPPPSLLPTFDEVKEVVGFNEYYKEEERYASLPPPKPRSSSRSAASRPVDKPSSREPTVAVESKTGGSDQPNTEASRPSMGTVDQKSSGPDQPKTEAPKSKPKAAWAGPPPPSADEIAKRRTEWGLGSSPGSSSSSPQSTAQASEKPVSKSTEVVSPGVRTTGDEEEGAPAGSRADSVTRLDGTRPTEPTAAEAAMKTAEDAAAAALEEAERLIAAAEKKAGGANEGSGRKEPTAAKSVEIETADGWRDLTSDESSTSVRSEMKNLPGLRGRQIRIRILGPDGEKKLEFNVPAGFLDGLSNVVPGVAGLDLRALLEESLAQRRATTPSGAIVDVQSGADRIQIFLD</sequence>
<dbReference type="Pfam" id="PF13714">
    <property type="entry name" value="PEP_mutase"/>
    <property type="match status" value="1"/>
</dbReference>
<proteinExistence type="predicted"/>
<dbReference type="Proteomes" id="UP000054558">
    <property type="component" value="Unassembled WGS sequence"/>
</dbReference>
<evidence type="ECO:0000313" key="3">
    <source>
        <dbReference type="Proteomes" id="UP000054558"/>
    </source>
</evidence>
<feature type="compositionally biased region" description="Low complexity" evidence="1">
    <location>
        <begin position="197"/>
        <end position="206"/>
    </location>
</feature>
<gene>
    <name evidence="2" type="ORF">KFL_001710150</name>
</gene>
<dbReference type="Gene3D" id="3.20.20.60">
    <property type="entry name" value="Phosphoenolpyruvate-binding domains"/>
    <property type="match status" value="1"/>
</dbReference>
<dbReference type="InterPro" id="IPR039556">
    <property type="entry name" value="ICL/PEPM"/>
</dbReference>
<dbReference type="CDD" id="cd00377">
    <property type="entry name" value="ICL_PEPM"/>
    <property type="match status" value="1"/>
</dbReference>
<name>A0A1Y1HZA0_KLENI</name>
<accession>A0A1Y1HZA0</accession>
<keyword evidence="3" id="KW-1185">Reference proteome</keyword>
<dbReference type="OrthoDB" id="1923844at2759"/>
<dbReference type="InterPro" id="IPR040442">
    <property type="entry name" value="Pyrv_kinase-like_dom_sf"/>
</dbReference>
<dbReference type="STRING" id="105231.A0A1Y1HZA0"/>
<feature type="region of interest" description="Disordered" evidence="1">
    <location>
        <begin position="186"/>
        <end position="364"/>
    </location>
</feature>
<keyword evidence="2" id="KW-0456">Lyase</keyword>
<dbReference type="GO" id="GO:0016829">
    <property type="term" value="F:lyase activity"/>
    <property type="evidence" value="ECO:0007669"/>
    <property type="project" value="UniProtKB-KW"/>
</dbReference>
<feature type="compositionally biased region" description="Low complexity" evidence="1">
    <location>
        <begin position="286"/>
        <end position="303"/>
    </location>
</feature>
<dbReference type="PANTHER" id="PTHR42905:SF2">
    <property type="entry name" value="PHOSPHOENOLPYRUVATE CARBOXYLASE FAMILY PROTEIN"/>
    <property type="match status" value="1"/>
</dbReference>
<organism evidence="2 3">
    <name type="scientific">Klebsormidium nitens</name>
    <name type="common">Green alga</name>
    <name type="synonym">Ulothrix nitens</name>
    <dbReference type="NCBI Taxonomy" id="105231"/>
    <lineage>
        <taxon>Eukaryota</taxon>
        <taxon>Viridiplantae</taxon>
        <taxon>Streptophyta</taxon>
        <taxon>Klebsormidiophyceae</taxon>
        <taxon>Klebsormidiales</taxon>
        <taxon>Klebsormidiaceae</taxon>
        <taxon>Klebsormidium</taxon>
    </lineage>
</organism>
<protein>
    <submittedName>
        <fullName evidence="2">Putative isocitrate lyase</fullName>
    </submittedName>
</protein>
<feature type="region of interest" description="Disordered" evidence="1">
    <location>
        <begin position="376"/>
        <end position="422"/>
    </location>
</feature>
<dbReference type="PANTHER" id="PTHR42905">
    <property type="entry name" value="PHOSPHOENOLPYRUVATE CARBOXYLASE"/>
    <property type="match status" value="1"/>
</dbReference>
<dbReference type="InterPro" id="IPR015813">
    <property type="entry name" value="Pyrv/PenolPyrv_kinase-like_dom"/>
</dbReference>
<reference evidence="2 3" key="1">
    <citation type="journal article" date="2014" name="Nat. Commun.">
        <title>Klebsormidium flaccidum genome reveals primary factors for plant terrestrial adaptation.</title>
        <authorList>
            <person name="Hori K."/>
            <person name="Maruyama F."/>
            <person name="Fujisawa T."/>
            <person name="Togashi T."/>
            <person name="Yamamoto N."/>
            <person name="Seo M."/>
            <person name="Sato S."/>
            <person name="Yamada T."/>
            <person name="Mori H."/>
            <person name="Tajima N."/>
            <person name="Moriyama T."/>
            <person name="Ikeuchi M."/>
            <person name="Watanabe M."/>
            <person name="Wada H."/>
            <person name="Kobayashi K."/>
            <person name="Saito M."/>
            <person name="Masuda T."/>
            <person name="Sasaki-Sekimoto Y."/>
            <person name="Mashiguchi K."/>
            <person name="Awai K."/>
            <person name="Shimojima M."/>
            <person name="Masuda S."/>
            <person name="Iwai M."/>
            <person name="Nobusawa T."/>
            <person name="Narise T."/>
            <person name="Kondo S."/>
            <person name="Saito H."/>
            <person name="Sato R."/>
            <person name="Murakawa M."/>
            <person name="Ihara Y."/>
            <person name="Oshima-Yamada Y."/>
            <person name="Ohtaka K."/>
            <person name="Satoh M."/>
            <person name="Sonobe K."/>
            <person name="Ishii M."/>
            <person name="Ohtani R."/>
            <person name="Kanamori-Sato M."/>
            <person name="Honoki R."/>
            <person name="Miyazaki D."/>
            <person name="Mochizuki H."/>
            <person name="Umetsu J."/>
            <person name="Higashi K."/>
            <person name="Shibata D."/>
            <person name="Kamiya Y."/>
            <person name="Sato N."/>
            <person name="Nakamura Y."/>
            <person name="Tabata S."/>
            <person name="Ida S."/>
            <person name="Kurokawa K."/>
            <person name="Ohta H."/>
        </authorList>
    </citation>
    <scope>NUCLEOTIDE SEQUENCE [LARGE SCALE GENOMIC DNA]</scope>
    <source>
        <strain evidence="2 3">NIES-2285</strain>
    </source>
</reference>
<dbReference type="EMBL" id="DF237120">
    <property type="protein sequence ID" value="GAQ83984.1"/>
    <property type="molecule type" value="Genomic_DNA"/>
</dbReference>
<dbReference type="SUPFAM" id="SSF51621">
    <property type="entry name" value="Phosphoenolpyruvate/pyruvate domain"/>
    <property type="match status" value="1"/>
</dbReference>
<dbReference type="AlphaFoldDB" id="A0A1Y1HZA0"/>
<feature type="compositionally biased region" description="Polar residues" evidence="1">
    <location>
        <begin position="224"/>
        <end position="235"/>
    </location>
</feature>